<accession>A0A4Q7PFZ3</accession>
<dbReference type="InterPro" id="IPR032812">
    <property type="entry name" value="SbsA_Ig"/>
</dbReference>
<name>A0A4Q7PFZ3_9FLAO</name>
<proteinExistence type="predicted"/>
<keyword evidence="1" id="KW-0732">Signal</keyword>
<evidence type="ECO:0000313" key="4">
    <source>
        <dbReference type="Proteomes" id="UP000292262"/>
    </source>
</evidence>
<gene>
    <name evidence="3" type="ORF">EV197_0611</name>
</gene>
<evidence type="ECO:0000259" key="2">
    <source>
        <dbReference type="Pfam" id="PF13205"/>
    </source>
</evidence>
<organism evidence="3 4">
    <name type="scientific">Aquimarina brevivitae</name>
    <dbReference type="NCBI Taxonomy" id="323412"/>
    <lineage>
        <taxon>Bacteria</taxon>
        <taxon>Pseudomonadati</taxon>
        <taxon>Bacteroidota</taxon>
        <taxon>Flavobacteriia</taxon>
        <taxon>Flavobacteriales</taxon>
        <taxon>Flavobacteriaceae</taxon>
        <taxon>Aquimarina</taxon>
    </lineage>
</organism>
<dbReference type="PROSITE" id="PS51257">
    <property type="entry name" value="PROKAR_LIPOPROTEIN"/>
    <property type="match status" value="1"/>
</dbReference>
<comment type="caution">
    <text evidence="3">The sequence shown here is derived from an EMBL/GenBank/DDBJ whole genome shotgun (WGS) entry which is preliminary data.</text>
</comment>
<protein>
    <submittedName>
        <fullName evidence="3">Ig-like domain-containing protein</fullName>
    </submittedName>
</protein>
<evidence type="ECO:0000313" key="3">
    <source>
        <dbReference type="EMBL" id="RZS99401.1"/>
    </source>
</evidence>
<feature type="domain" description="SbsA Ig-like" evidence="2">
    <location>
        <begin position="33"/>
        <end position="135"/>
    </location>
</feature>
<dbReference type="RefSeq" id="WP_130285244.1">
    <property type="nucleotide sequence ID" value="NZ_SGXE01000001.1"/>
</dbReference>
<dbReference type="OrthoDB" id="9809989at2"/>
<dbReference type="Proteomes" id="UP000292262">
    <property type="component" value="Unassembled WGS sequence"/>
</dbReference>
<evidence type="ECO:0000256" key="1">
    <source>
        <dbReference type="ARBA" id="ARBA00022729"/>
    </source>
</evidence>
<sequence length="538" mass="61485">MSKGLKIIVLVLGCCIAIIGCAKRGSITGGEKDITPPKFIKANPPNFSTNFDKKEIRIYFDEYIKLEEAQKQIIISPPMDPKPTITPLGGASKYVKIEFLDTLLENTTYSINFGESVVDNNESNPLPFFRYVFSTGNYLDSLSIKGTVTDALNKVPDSYITVALYEVNDTFNDSTIYKEVPRYITSTLDTVGFELNNLKSGSYKLIALKDASLNYKYEPKQDKIGFYEKTVELPADTATFFEFPLFKENLEFRAIKPKQTSKNSFDFGYEGVRDSMQIKILSATPENFETRVFPEKEKDTLQYWFKPFFEADSLVFEVTNGNYYKDTLVARFKDQYKDSLMISPVDRGTLPLNKKLRLSANTPLVRINDSLISLTDKDTVAVSFNTKIDTIANEAIIDFEKTESNAYTLELRPEAILDFVENKSDSLSFTFRTKKMADYGKVFLTLQNIKKYPVIAQLTNEKGEVLSERMVKEEKVIVFDYLDPAKYNLRVILDENANGQWDTGSYLKKLLPEKVTYYPDVIEVRANWDLKQTFILKE</sequence>
<reference evidence="3 4" key="1">
    <citation type="submission" date="2019-02" db="EMBL/GenBank/DDBJ databases">
        <title>Genomic Encyclopedia of Type Strains, Phase IV (KMG-IV): sequencing the most valuable type-strain genomes for metagenomic binning, comparative biology and taxonomic classification.</title>
        <authorList>
            <person name="Goeker M."/>
        </authorList>
    </citation>
    <scope>NUCLEOTIDE SEQUENCE [LARGE SCALE GENOMIC DNA]</scope>
    <source>
        <strain evidence="3 4">DSM 17196</strain>
    </source>
</reference>
<keyword evidence="4" id="KW-1185">Reference proteome</keyword>
<dbReference type="AlphaFoldDB" id="A0A4Q7PFZ3"/>
<dbReference type="Pfam" id="PF13205">
    <property type="entry name" value="Big_5"/>
    <property type="match status" value="1"/>
</dbReference>
<dbReference type="EMBL" id="SGXE01000001">
    <property type="protein sequence ID" value="RZS99401.1"/>
    <property type="molecule type" value="Genomic_DNA"/>
</dbReference>